<dbReference type="Proteomes" id="UP000231092">
    <property type="component" value="Unassembled WGS sequence"/>
</dbReference>
<dbReference type="Pfam" id="PF26079">
    <property type="entry name" value="Baseplate_J_C"/>
    <property type="match status" value="1"/>
</dbReference>
<proteinExistence type="inferred from homology"/>
<evidence type="ECO:0000259" key="2">
    <source>
        <dbReference type="Pfam" id="PF26078"/>
    </source>
</evidence>
<evidence type="ECO:0000259" key="3">
    <source>
        <dbReference type="Pfam" id="PF26079"/>
    </source>
</evidence>
<evidence type="ECO:0000313" key="5">
    <source>
        <dbReference type="Proteomes" id="UP000231092"/>
    </source>
</evidence>
<sequence>MYEDVTYEVILKRLLNRVPAELDRREGSIIYTAIAPAAAELTIMYIELDTVLKEAYADTADREYLIRLGKERRITPKAATYAELKGEFNMDIPIGSRFSLDMLNYTVVERIGEGIYRLRCEVAGTAPNSKLGSLVPVDYISGLTRAELTKLMLPGEDEETDKSLRERILTKLQKPSTGGNRYDYYNWAMECEGVGAAKVFPLSNGPGTVKVVIADSNRAAAGTDLVNLVTAHIEGVRPIGANVSVVSAREKEINVSAGIKLKNGLNLGTVQNLFEEALTEYLQENAFDVSYISLAKIGNLLLNTAGVEDFSNLLINGVARNQELQDEEIAVPGTITLEVI</sequence>
<comment type="similarity">
    <text evidence="1">Belongs to the Mu gp47/PBSX XkdT family.</text>
</comment>
<dbReference type="EMBL" id="PGET01000001">
    <property type="protein sequence ID" value="PJJ30549.1"/>
    <property type="molecule type" value="Genomic_DNA"/>
</dbReference>
<evidence type="ECO:0000256" key="1">
    <source>
        <dbReference type="ARBA" id="ARBA00038087"/>
    </source>
</evidence>
<dbReference type="InterPro" id="IPR058531">
    <property type="entry name" value="Baseplate_J_M"/>
</dbReference>
<dbReference type="RefSeq" id="WP_100306788.1">
    <property type="nucleotide sequence ID" value="NZ_PGET01000001.1"/>
</dbReference>
<dbReference type="Pfam" id="PF26078">
    <property type="entry name" value="Baseplate_J_M"/>
    <property type="match status" value="1"/>
</dbReference>
<accession>A0A2M8ZAS3</accession>
<dbReference type="OrthoDB" id="2554267at2"/>
<reference evidence="4 5" key="1">
    <citation type="submission" date="2017-11" db="EMBL/GenBank/DDBJ databases">
        <title>Understudied soil microbes with underappreciated capabilities: Untangling the Clostridium saccharolyticum group.</title>
        <authorList>
            <person name="Leschine S."/>
        </authorList>
    </citation>
    <scope>NUCLEOTIDE SEQUENCE [LARGE SCALE GENOMIC DNA]</scope>
    <source>
        <strain evidence="4 5">18A</strain>
    </source>
</reference>
<evidence type="ECO:0000313" key="4">
    <source>
        <dbReference type="EMBL" id="PJJ30549.1"/>
    </source>
</evidence>
<dbReference type="InterPro" id="IPR058530">
    <property type="entry name" value="Baseplate_J-like_C"/>
</dbReference>
<feature type="domain" description="Baseplate J-like central" evidence="2">
    <location>
        <begin position="176"/>
        <end position="247"/>
    </location>
</feature>
<name>A0A2M8ZAS3_9FIRM</name>
<feature type="domain" description="Baseplate J-like C-terminal" evidence="3">
    <location>
        <begin position="253"/>
        <end position="337"/>
    </location>
</feature>
<comment type="caution">
    <text evidence="4">The sequence shown here is derived from an EMBL/GenBank/DDBJ whole genome shotgun (WGS) entry which is preliminary data.</text>
</comment>
<dbReference type="PANTHER" id="PTHR37829:SF3">
    <property type="entry name" value="PROTEIN JAYE-RELATED"/>
    <property type="match status" value="1"/>
</dbReference>
<dbReference type="PANTHER" id="PTHR37829">
    <property type="entry name" value="PHAGE-LIKE ELEMENT PBSX PROTEIN XKDT"/>
    <property type="match status" value="1"/>
</dbReference>
<protein>
    <submittedName>
        <fullName evidence="4">Putative phage protein gp47/JayE</fullName>
    </submittedName>
</protein>
<gene>
    <name evidence="4" type="ORF">H171_4155</name>
</gene>
<organism evidence="4 5">
    <name type="scientific">[Clostridium] celerecrescens 18A</name>
    <dbReference type="NCBI Taxonomy" id="1286362"/>
    <lineage>
        <taxon>Bacteria</taxon>
        <taxon>Bacillati</taxon>
        <taxon>Bacillota</taxon>
        <taxon>Clostridia</taxon>
        <taxon>Lachnospirales</taxon>
        <taxon>Lachnospiraceae</taxon>
        <taxon>Lacrimispora</taxon>
    </lineage>
</organism>
<dbReference type="AlphaFoldDB" id="A0A2M8ZAS3"/>
<dbReference type="InterPro" id="IPR052399">
    <property type="entry name" value="Phage_Baseplate_Assmbl_Protein"/>
</dbReference>